<dbReference type="Proteomes" id="UP000291422">
    <property type="component" value="Unassembled WGS sequence"/>
</dbReference>
<comment type="caution">
    <text evidence="1">The sequence shown here is derived from an EMBL/GenBank/DDBJ whole genome shotgun (WGS) entry which is preliminary data.</text>
</comment>
<protein>
    <recommendedName>
        <fullName evidence="3">Clr5 domain-containing protein</fullName>
    </recommendedName>
</protein>
<dbReference type="AlphaFoldDB" id="A0A4Q4N158"/>
<proteinExistence type="predicted"/>
<reference evidence="2" key="1">
    <citation type="journal article" date="2019" name="bioRxiv">
        <title>Genomics, evolutionary history and diagnostics of the Alternaria alternata species group including apple and Asian pear pathotypes.</title>
        <authorList>
            <person name="Armitage A.D."/>
            <person name="Cockerton H.M."/>
            <person name="Sreenivasaprasad S."/>
            <person name="Woodhall J.W."/>
            <person name="Lane C.R."/>
            <person name="Harrison R.J."/>
            <person name="Clarkson J.P."/>
        </authorList>
    </citation>
    <scope>NUCLEOTIDE SEQUENCE [LARGE SCALE GENOMIC DNA]</scope>
    <source>
        <strain evidence="2">FERA 1177</strain>
    </source>
</reference>
<sequence>MLDALPEKLLETPGMYQDEMVVFLYDEFDVLVNVSAVGRALKSIGWTKKASRQIAKERNKDL</sequence>
<dbReference type="EMBL" id="PDXD01000067">
    <property type="protein sequence ID" value="RYN65045.1"/>
    <property type="molecule type" value="Genomic_DNA"/>
</dbReference>
<name>A0A4Q4N158_ALTAL</name>
<accession>A0A4Q4N158</accession>
<evidence type="ECO:0000313" key="1">
    <source>
        <dbReference type="EMBL" id="RYN65045.1"/>
    </source>
</evidence>
<evidence type="ECO:0008006" key="3">
    <source>
        <dbReference type="Google" id="ProtNLM"/>
    </source>
</evidence>
<organism evidence="1 2">
    <name type="scientific">Alternaria alternata</name>
    <name type="common">Alternaria rot fungus</name>
    <name type="synonym">Torula alternata</name>
    <dbReference type="NCBI Taxonomy" id="5599"/>
    <lineage>
        <taxon>Eukaryota</taxon>
        <taxon>Fungi</taxon>
        <taxon>Dikarya</taxon>
        <taxon>Ascomycota</taxon>
        <taxon>Pezizomycotina</taxon>
        <taxon>Dothideomycetes</taxon>
        <taxon>Pleosporomycetidae</taxon>
        <taxon>Pleosporales</taxon>
        <taxon>Pleosporineae</taxon>
        <taxon>Pleosporaceae</taxon>
        <taxon>Alternaria</taxon>
        <taxon>Alternaria sect. Alternaria</taxon>
        <taxon>Alternaria alternata complex</taxon>
    </lineage>
</organism>
<evidence type="ECO:0000313" key="2">
    <source>
        <dbReference type="Proteomes" id="UP000291422"/>
    </source>
</evidence>
<gene>
    <name evidence="1" type="ORF">AA0117_g12203</name>
</gene>